<dbReference type="OrthoDB" id="27092at2"/>
<reference evidence="2 3" key="2">
    <citation type="submission" date="2019-05" db="EMBL/GenBank/DDBJ databases">
        <title>Glycomyces buryatensis sp. nov.</title>
        <authorList>
            <person name="Nikitina E."/>
        </authorList>
    </citation>
    <scope>NUCLEOTIDE SEQUENCE [LARGE SCALE GENOMIC DNA]</scope>
    <source>
        <strain evidence="2 3">18</strain>
    </source>
</reference>
<evidence type="ECO:0000313" key="3">
    <source>
        <dbReference type="Proteomes" id="UP000308760"/>
    </source>
</evidence>
<dbReference type="GO" id="GO:0004185">
    <property type="term" value="F:serine-type carboxypeptidase activity"/>
    <property type="evidence" value="ECO:0007669"/>
    <property type="project" value="InterPro"/>
</dbReference>
<dbReference type="PROSITE" id="PS00131">
    <property type="entry name" value="CARBOXYPEPT_SER_SER"/>
    <property type="match status" value="1"/>
</dbReference>
<keyword evidence="3" id="KW-1185">Reference proteome</keyword>
<dbReference type="InterPro" id="IPR050266">
    <property type="entry name" value="AB_hydrolase_sf"/>
</dbReference>
<dbReference type="PANTHER" id="PTHR43798:SF6">
    <property type="entry name" value="HYDROLASE, PUTATIVE (AFU_ORTHOLOGUE AFUA_4G13070)-RELATED"/>
    <property type="match status" value="1"/>
</dbReference>
<dbReference type="InterPro" id="IPR018202">
    <property type="entry name" value="Ser_caboxypep_ser_AS"/>
</dbReference>
<dbReference type="SUPFAM" id="SSF53474">
    <property type="entry name" value="alpha/beta-Hydrolases"/>
    <property type="match status" value="1"/>
</dbReference>
<dbReference type="Proteomes" id="UP000308760">
    <property type="component" value="Unassembled WGS sequence"/>
</dbReference>
<dbReference type="AlphaFoldDB" id="A0A4S8Q7G7"/>
<dbReference type="PANTHER" id="PTHR43798">
    <property type="entry name" value="MONOACYLGLYCEROL LIPASE"/>
    <property type="match status" value="1"/>
</dbReference>
<dbReference type="InterPro" id="IPR029058">
    <property type="entry name" value="AB_hydrolase_fold"/>
</dbReference>
<dbReference type="RefSeq" id="WP_136535533.1">
    <property type="nucleotide sequence ID" value="NZ_STGY01000057.1"/>
</dbReference>
<proteinExistence type="predicted"/>
<sequence>MSQASSDSLHFVEYGEGVPLLAIHGWTPDHRLMTGCLEPLFSARPGWRRLYPDLPGMGSSPAPESINSSDDILAALENFIDEQIGDRPFALAGESYGGYLARAIAGARRDQVIGLALICPIGTELDPAKRHVPAHEVIAPDPELMAGLSADQADRFGPMAVVQSAETLRRFQTEVEPGLDAANLAAMERIRERWELRESPEAGAAYPGPSVIITGRQDSSTGYADTYSLLDHYPRATFAVLDRAGHNAQIEQPDLFNALIGEWLNRVEEALALG</sequence>
<name>A0A4S8Q7G7_9ACTN</name>
<accession>A0A4S8Q7G7</accession>
<organism evidence="2 3">
    <name type="scientific">Glycomyces buryatensis</name>
    <dbReference type="NCBI Taxonomy" id="2570927"/>
    <lineage>
        <taxon>Bacteria</taxon>
        <taxon>Bacillati</taxon>
        <taxon>Actinomycetota</taxon>
        <taxon>Actinomycetes</taxon>
        <taxon>Glycomycetales</taxon>
        <taxon>Glycomycetaceae</taxon>
        <taxon>Glycomyces</taxon>
    </lineage>
</organism>
<comment type="caution">
    <text evidence="2">The sequence shown here is derived from an EMBL/GenBank/DDBJ whole genome shotgun (WGS) entry which is preliminary data.</text>
</comment>
<feature type="domain" description="AB hydrolase-1" evidence="1">
    <location>
        <begin position="21"/>
        <end position="258"/>
    </location>
</feature>
<dbReference type="EMBL" id="STGY01000057">
    <property type="protein sequence ID" value="THV40188.1"/>
    <property type="molecule type" value="Genomic_DNA"/>
</dbReference>
<protein>
    <submittedName>
        <fullName evidence="2">Alpha/beta hydrolase</fullName>
    </submittedName>
</protein>
<dbReference type="Gene3D" id="3.40.50.1820">
    <property type="entry name" value="alpha/beta hydrolase"/>
    <property type="match status" value="1"/>
</dbReference>
<reference evidence="3" key="1">
    <citation type="submission" date="2019-04" db="EMBL/GenBank/DDBJ databases">
        <title>Nocardioides xinjiangensis sp. nov.</title>
        <authorList>
            <person name="Liu S."/>
        </authorList>
    </citation>
    <scope>NUCLEOTIDE SEQUENCE [LARGE SCALE GENOMIC DNA]</scope>
    <source>
        <strain evidence="3">18</strain>
    </source>
</reference>
<evidence type="ECO:0000313" key="2">
    <source>
        <dbReference type="EMBL" id="THV40188.1"/>
    </source>
</evidence>
<dbReference type="InterPro" id="IPR000073">
    <property type="entry name" value="AB_hydrolase_1"/>
</dbReference>
<gene>
    <name evidence="2" type="ORF">FAB82_15960</name>
</gene>
<keyword evidence="2" id="KW-0378">Hydrolase</keyword>
<evidence type="ECO:0000259" key="1">
    <source>
        <dbReference type="Pfam" id="PF12697"/>
    </source>
</evidence>
<dbReference type="Pfam" id="PF12697">
    <property type="entry name" value="Abhydrolase_6"/>
    <property type="match status" value="1"/>
</dbReference>